<protein>
    <recommendedName>
        <fullName evidence="4">Molybdopterin synthase catalytic subunit</fullName>
        <ecNumber evidence="3">2.8.1.12</ecNumber>
    </recommendedName>
    <alternativeName>
        <fullName evidence="8">MPT synthase subunit 2</fullName>
    </alternativeName>
    <alternativeName>
        <fullName evidence="6">Molybdenum cofactor biosynthesis protein E</fullName>
    </alternativeName>
    <alternativeName>
        <fullName evidence="7">Molybdopterin-converting factor large subunit</fullName>
    </alternativeName>
    <alternativeName>
        <fullName evidence="9">Molybdopterin-converting factor subunit 2</fullName>
    </alternativeName>
</protein>
<reference evidence="11" key="1">
    <citation type="journal article" date="2020" name="mSystems">
        <title>Genome- and Community-Level Interaction Insights into Carbon Utilization and Element Cycling Functions of Hydrothermarchaeota in Hydrothermal Sediment.</title>
        <authorList>
            <person name="Zhou Z."/>
            <person name="Liu Y."/>
            <person name="Xu W."/>
            <person name="Pan J."/>
            <person name="Luo Z.H."/>
            <person name="Li M."/>
        </authorList>
    </citation>
    <scope>NUCLEOTIDE SEQUENCE [LARGE SCALE GENOMIC DNA]</scope>
    <source>
        <strain evidence="11">HyVt-389</strain>
    </source>
</reference>
<dbReference type="EMBL" id="DRIH01000179">
    <property type="protein sequence ID" value="HEC68175.1"/>
    <property type="molecule type" value="Genomic_DNA"/>
</dbReference>
<name>A0A7C2A8R6_DESA2</name>
<comment type="pathway">
    <text evidence="1">Cofactor biosynthesis; molybdopterin biosynthesis.</text>
</comment>
<dbReference type="AlphaFoldDB" id="A0A7C2A8R6"/>
<organism evidence="11">
    <name type="scientific">Desulfofervidus auxilii</name>
    <dbReference type="NCBI Taxonomy" id="1621989"/>
    <lineage>
        <taxon>Bacteria</taxon>
        <taxon>Pseudomonadati</taxon>
        <taxon>Thermodesulfobacteriota</taxon>
        <taxon>Candidatus Desulfofervidia</taxon>
        <taxon>Candidatus Desulfofervidales</taxon>
        <taxon>Candidatus Desulfofervidaceae</taxon>
        <taxon>Candidatus Desulfofervidus</taxon>
    </lineage>
</organism>
<evidence type="ECO:0000256" key="7">
    <source>
        <dbReference type="ARBA" id="ARBA00030407"/>
    </source>
</evidence>
<sequence length="120" mass="13367">MSLSLDKLIEKIKNHPHYSEIGMIACHLGLVRGTSRNGQPVKKLSVQVNHEKLKEIITNVKEMPGIVETVVETKQGVFTVGETIMAIAVAGDIREHVFPALEKTVNLIKTKAITKTEQYY</sequence>
<gene>
    <name evidence="11" type="ORF">ENI35_05125</name>
</gene>
<evidence type="ECO:0000256" key="6">
    <source>
        <dbReference type="ARBA" id="ARBA00029745"/>
    </source>
</evidence>
<dbReference type="UniPathway" id="UPA00344"/>
<dbReference type="GO" id="GO:0030366">
    <property type="term" value="F:molybdopterin synthase activity"/>
    <property type="evidence" value="ECO:0007669"/>
    <property type="project" value="UniProtKB-EC"/>
</dbReference>
<dbReference type="InterPro" id="IPR036563">
    <property type="entry name" value="MoaE_sf"/>
</dbReference>
<dbReference type="Gene3D" id="3.90.1170.40">
    <property type="entry name" value="Molybdopterin biosynthesis MoaE subunit"/>
    <property type="match status" value="1"/>
</dbReference>
<evidence type="ECO:0000256" key="1">
    <source>
        <dbReference type="ARBA" id="ARBA00005046"/>
    </source>
</evidence>
<evidence type="ECO:0000256" key="5">
    <source>
        <dbReference type="ARBA" id="ARBA00026066"/>
    </source>
</evidence>
<evidence type="ECO:0000256" key="4">
    <source>
        <dbReference type="ARBA" id="ARBA00013858"/>
    </source>
</evidence>
<dbReference type="EC" id="2.8.1.12" evidence="3"/>
<dbReference type="SUPFAM" id="SSF54690">
    <property type="entry name" value="Molybdopterin synthase subunit MoaE"/>
    <property type="match status" value="1"/>
</dbReference>
<dbReference type="Proteomes" id="UP000885738">
    <property type="component" value="Unassembled WGS sequence"/>
</dbReference>
<comment type="catalytic activity">
    <reaction evidence="10">
        <text>2 [molybdopterin-synthase sulfur-carrier protein]-C-terminal-Gly-aminoethanethioate + cyclic pyranopterin phosphate + H2O = molybdopterin + 2 [molybdopterin-synthase sulfur-carrier protein]-C-terminal Gly-Gly + 2 H(+)</text>
        <dbReference type="Rhea" id="RHEA:26333"/>
        <dbReference type="Rhea" id="RHEA-COMP:12202"/>
        <dbReference type="Rhea" id="RHEA-COMP:19907"/>
        <dbReference type="ChEBI" id="CHEBI:15377"/>
        <dbReference type="ChEBI" id="CHEBI:15378"/>
        <dbReference type="ChEBI" id="CHEBI:58698"/>
        <dbReference type="ChEBI" id="CHEBI:59648"/>
        <dbReference type="ChEBI" id="CHEBI:90778"/>
        <dbReference type="ChEBI" id="CHEBI:232372"/>
        <dbReference type="EC" id="2.8.1.12"/>
    </reaction>
</comment>
<evidence type="ECO:0000256" key="10">
    <source>
        <dbReference type="ARBA" id="ARBA00049878"/>
    </source>
</evidence>
<comment type="caution">
    <text evidence="11">The sequence shown here is derived from an EMBL/GenBank/DDBJ whole genome shotgun (WGS) entry which is preliminary data.</text>
</comment>
<comment type="subunit">
    <text evidence="5">Heterotetramer of 2 MoaD subunits and 2 MoaE subunits. Also stable as homodimer. The enzyme changes between these two forms during catalysis.</text>
</comment>
<evidence type="ECO:0000256" key="2">
    <source>
        <dbReference type="ARBA" id="ARBA00005426"/>
    </source>
</evidence>
<evidence type="ECO:0000256" key="9">
    <source>
        <dbReference type="ARBA" id="ARBA00032474"/>
    </source>
</evidence>
<dbReference type="Pfam" id="PF02391">
    <property type="entry name" value="MoaE"/>
    <property type="match status" value="1"/>
</dbReference>
<evidence type="ECO:0000256" key="3">
    <source>
        <dbReference type="ARBA" id="ARBA00011950"/>
    </source>
</evidence>
<accession>A0A7C2A8R6</accession>
<proteinExistence type="inferred from homology"/>
<evidence type="ECO:0000313" key="11">
    <source>
        <dbReference type="EMBL" id="HEC68175.1"/>
    </source>
</evidence>
<evidence type="ECO:0000256" key="8">
    <source>
        <dbReference type="ARBA" id="ARBA00030781"/>
    </source>
</evidence>
<dbReference type="InterPro" id="IPR003448">
    <property type="entry name" value="Mopterin_biosynth_MoaE"/>
</dbReference>
<comment type="similarity">
    <text evidence="2">Belongs to the MoaE family.</text>
</comment>
<dbReference type="GO" id="GO:0006777">
    <property type="term" value="P:Mo-molybdopterin cofactor biosynthetic process"/>
    <property type="evidence" value="ECO:0007669"/>
    <property type="project" value="InterPro"/>
</dbReference>